<name>A0A948TG10_9GAMM</name>
<dbReference type="SUPFAM" id="SSF88713">
    <property type="entry name" value="Glycoside hydrolase/deacetylase"/>
    <property type="match status" value="1"/>
</dbReference>
<sequence length="612" mass="69385">MNILMALSQREITGAEVYAATLTHELIARGHKVVIVSDTITVHTEAPFIPLAFNQRSFGERLHHVRTLLNIIKQYDIQVVHAHSRASAWSCALACKIARIPLITTTHGRQPVHLSRKIIKAFGEYSICVCENIQTQITRDLGFALDRTILLRNMVDASTFAPQPPRLRCSDEDAQGKIIVSLIGRLSGPKGDVAYEVIKAVLPHPEITLRVIGGHDLPERFQQFTASPQIQFLGYRTDVAELIASSDVIIGAGRVGIEAILSGRPVIAIGEALYEGLVTTETLAAALSSNFGDINDVKETRFHFDRLYTDIKQALQLSRDENSLQELRERVQQEFSLEHIVTAIEKLYSQVYVQFKHYEIPVIMYHRVIASESEKGVHGTYVTAERFREHLAYLKDKGYTTVTFDDLRNNRYKQRFDRGNKWVILTFDDGYEDNYTHALPLLKEFGCKAVIFLMGEATYNSWDADVPEGSAQPAERRFALMTPDKVQEMMAAGIEFGAHTLNHPRLAHIPAAEARRQIVQSKQNLESIYGREFKTFAYPYGDLNEEIKAMVKEAGFDFAVATDSGDVVFDHDLYQIRRIAIFPGNSMHTFKRKVSGWYNFVKIRREQRAKRK</sequence>
<protein>
    <submittedName>
        <fullName evidence="4">Polysaccharide deacetylase family protein</fullName>
    </submittedName>
</protein>
<dbReference type="CDD" id="cd03819">
    <property type="entry name" value="GT4_WavL-like"/>
    <property type="match status" value="1"/>
</dbReference>
<dbReference type="AlphaFoldDB" id="A0A948TG10"/>
<evidence type="ECO:0000259" key="3">
    <source>
        <dbReference type="PROSITE" id="PS51677"/>
    </source>
</evidence>
<dbReference type="Proteomes" id="UP000733611">
    <property type="component" value="Unassembled WGS sequence"/>
</dbReference>
<dbReference type="Gene3D" id="3.40.50.2000">
    <property type="entry name" value="Glycogen Phosphorylase B"/>
    <property type="match status" value="2"/>
</dbReference>
<dbReference type="InterPro" id="IPR011330">
    <property type="entry name" value="Glyco_hydro/deAcase_b/a-brl"/>
</dbReference>
<dbReference type="GO" id="GO:0005576">
    <property type="term" value="C:extracellular region"/>
    <property type="evidence" value="ECO:0007669"/>
    <property type="project" value="UniProtKB-SubCell"/>
</dbReference>
<evidence type="ECO:0000313" key="4">
    <source>
        <dbReference type="EMBL" id="MBU3843978.1"/>
    </source>
</evidence>
<dbReference type="EMBL" id="JAHLFE010000070">
    <property type="protein sequence ID" value="MBU3843978.1"/>
    <property type="molecule type" value="Genomic_DNA"/>
</dbReference>
<gene>
    <name evidence="4" type="ORF">H9847_03790</name>
</gene>
<dbReference type="GO" id="GO:0016810">
    <property type="term" value="F:hydrolase activity, acting on carbon-nitrogen (but not peptide) bonds"/>
    <property type="evidence" value="ECO:0007669"/>
    <property type="project" value="InterPro"/>
</dbReference>
<evidence type="ECO:0000313" key="5">
    <source>
        <dbReference type="Proteomes" id="UP000733611"/>
    </source>
</evidence>
<comment type="caution">
    <text evidence="4">The sequence shown here is derived from an EMBL/GenBank/DDBJ whole genome shotgun (WGS) entry which is preliminary data.</text>
</comment>
<dbReference type="SUPFAM" id="SSF53756">
    <property type="entry name" value="UDP-Glycosyltransferase/glycogen phosphorylase"/>
    <property type="match status" value="1"/>
</dbReference>
<dbReference type="InterPro" id="IPR002509">
    <property type="entry name" value="NODB_dom"/>
</dbReference>
<dbReference type="CDD" id="cd10918">
    <property type="entry name" value="CE4_NodB_like_5s_6s"/>
    <property type="match status" value="1"/>
</dbReference>
<dbReference type="InterPro" id="IPR028098">
    <property type="entry name" value="Glyco_trans_4-like_N"/>
</dbReference>
<dbReference type="PANTHER" id="PTHR34216:SF3">
    <property type="entry name" value="POLY-BETA-1,6-N-ACETYL-D-GLUCOSAMINE N-DEACETYLASE"/>
    <property type="match status" value="1"/>
</dbReference>
<accession>A0A948TG10</accession>
<reference evidence="4" key="1">
    <citation type="journal article" date="2021" name="PeerJ">
        <title>Extensive microbial diversity within the chicken gut microbiome revealed by metagenomics and culture.</title>
        <authorList>
            <person name="Gilroy R."/>
            <person name="Ravi A."/>
            <person name="Getino M."/>
            <person name="Pursley I."/>
            <person name="Horton D.L."/>
            <person name="Alikhan N.F."/>
            <person name="Baker D."/>
            <person name="Gharbi K."/>
            <person name="Hall N."/>
            <person name="Watson M."/>
            <person name="Adriaenssens E.M."/>
            <person name="Foster-Nyarko E."/>
            <person name="Jarju S."/>
            <person name="Secka A."/>
            <person name="Antonio M."/>
            <person name="Oren A."/>
            <person name="Chaudhuri R.R."/>
            <person name="La Ragione R."/>
            <person name="Hildebrand F."/>
            <person name="Pallen M.J."/>
        </authorList>
    </citation>
    <scope>NUCLEOTIDE SEQUENCE</scope>
    <source>
        <strain evidence="4">378</strain>
    </source>
</reference>
<dbReference type="PANTHER" id="PTHR34216">
    <property type="match status" value="1"/>
</dbReference>
<dbReference type="GO" id="GO:0016757">
    <property type="term" value="F:glycosyltransferase activity"/>
    <property type="evidence" value="ECO:0007669"/>
    <property type="project" value="UniProtKB-ARBA"/>
</dbReference>
<dbReference type="InterPro" id="IPR051398">
    <property type="entry name" value="Polysacch_Deacetylase"/>
</dbReference>
<proteinExistence type="predicted"/>
<feature type="domain" description="NodB homology" evidence="3">
    <location>
        <begin position="421"/>
        <end position="612"/>
    </location>
</feature>
<dbReference type="PROSITE" id="PS51677">
    <property type="entry name" value="NODB"/>
    <property type="match status" value="1"/>
</dbReference>
<dbReference type="Pfam" id="PF13692">
    <property type="entry name" value="Glyco_trans_1_4"/>
    <property type="match status" value="1"/>
</dbReference>
<comment type="subcellular location">
    <subcellularLocation>
        <location evidence="1">Secreted</location>
    </subcellularLocation>
</comment>
<evidence type="ECO:0000256" key="2">
    <source>
        <dbReference type="ARBA" id="ARBA00022729"/>
    </source>
</evidence>
<reference evidence="4" key="2">
    <citation type="submission" date="2021-04" db="EMBL/GenBank/DDBJ databases">
        <authorList>
            <person name="Gilroy R."/>
        </authorList>
    </citation>
    <scope>NUCLEOTIDE SEQUENCE</scope>
    <source>
        <strain evidence="4">378</strain>
    </source>
</reference>
<dbReference type="Pfam" id="PF01522">
    <property type="entry name" value="Polysacc_deac_1"/>
    <property type="match status" value="1"/>
</dbReference>
<organism evidence="4 5">
    <name type="scientific">Candidatus Anaerobiospirillum pullicola</name>
    <dbReference type="NCBI Taxonomy" id="2838451"/>
    <lineage>
        <taxon>Bacteria</taxon>
        <taxon>Pseudomonadati</taxon>
        <taxon>Pseudomonadota</taxon>
        <taxon>Gammaproteobacteria</taxon>
        <taxon>Aeromonadales</taxon>
        <taxon>Succinivibrionaceae</taxon>
        <taxon>Anaerobiospirillum</taxon>
    </lineage>
</organism>
<evidence type="ECO:0000256" key="1">
    <source>
        <dbReference type="ARBA" id="ARBA00004613"/>
    </source>
</evidence>
<dbReference type="Pfam" id="PF13439">
    <property type="entry name" value="Glyco_transf_4"/>
    <property type="match status" value="1"/>
</dbReference>
<dbReference type="Gene3D" id="3.20.20.370">
    <property type="entry name" value="Glycoside hydrolase/deacetylase"/>
    <property type="match status" value="1"/>
</dbReference>
<keyword evidence="2" id="KW-0732">Signal</keyword>
<dbReference type="GO" id="GO:0005975">
    <property type="term" value="P:carbohydrate metabolic process"/>
    <property type="evidence" value="ECO:0007669"/>
    <property type="project" value="InterPro"/>
</dbReference>